<keyword evidence="3" id="KW-0547">Nucleotide-binding</keyword>
<dbReference type="Proteomes" id="UP000467240">
    <property type="component" value="Unassembled WGS sequence"/>
</dbReference>
<dbReference type="InterPro" id="IPR027417">
    <property type="entry name" value="P-loop_NTPase"/>
</dbReference>
<dbReference type="SUPFAM" id="SSF90123">
    <property type="entry name" value="ABC transporter transmembrane region"/>
    <property type="match status" value="1"/>
</dbReference>
<dbReference type="OrthoDB" id="9806127at2"/>
<dbReference type="PROSITE" id="PS50893">
    <property type="entry name" value="ABC_TRANSPORTER_2"/>
    <property type="match status" value="1"/>
</dbReference>
<feature type="transmembrane region" description="Helical" evidence="8">
    <location>
        <begin position="150"/>
        <end position="169"/>
    </location>
</feature>
<accession>A0A7J5BNW2</accession>
<dbReference type="GO" id="GO:0005886">
    <property type="term" value="C:plasma membrane"/>
    <property type="evidence" value="ECO:0007669"/>
    <property type="project" value="UniProtKB-SubCell"/>
</dbReference>
<feature type="transmembrane region" description="Helical" evidence="8">
    <location>
        <begin position="175"/>
        <end position="194"/>
    </location>
</feature>
<dbReference type="SUPFAM" id="SSF52540">
    <property type="entry name" value="P-loop containing nucleoside triphosphate hydrolases"/>
    <property type="match status" value="1"/>
</dbReference>
<evidence type="ECO:0000256" key="4">
    <source>
        <dbReference type="ARBA" id="ARBA00022840"/>
    </source>
</evidence>
<dbReference type="GO" id="GO:0016887">
    <property type="term" value="F:ATP hydrolysis activity"/>
    <property type="evidence" value="ECO:0007669"/>
    <property type="project" value="InterPro"/>
</dbReference>
<feature type="domain" description="ABC transporter" evidence="9">
    <location>
        <begin position="365"/>
        <end position="589"/>
    </location>
</feature>
<evidence type="ECO:0000313" key="11">
    <source>
        <dbReference type="EMBL" id="KAB1654282.1"/>
    </source>
</evidence>
<keyword evidence="6 8" id="KW-0472">Membrane</keyword>
<evidence type="ECO:0000256" key="7">
    <source>
        <dbReference type="SAM" id="MobiDB-lite"/>
    </source>
</evidence>
<evidence type="ECO:0000256" key="8">
    <source>
        <dbReference type="SAM" id="Phobius"/>
    </source>
</evidence>
<name>A0A7J5BNW2_9MICO</name>
<comment type="subcellular location">
    <subcellularLocation>
        <location evidence="1">Cell membrane</location>
        <topology evidence="1">Multi-pass membrane protein</topology>
    </subcellularLocation>
</comment>
<evidence type="ECO:0000256" key="1">
    <source>
        <dbReference type="ARBA" id="ARBA00004651"/>
    </source>
</evidence>
<dbReference type="PANTHER" id="PTHR43394:SF1">
    <property type="entry name" value="ATP-BINDING CASSETTE SUB-FAMILY B MEMBER 10, MITOCHONDRIAL"/>
    <property type="match status" value="1"/>
</dbReference>
<keyword evidence="5 8" id="KW-1133">Transmembrane helix</keyword>
<evidence type="ECO:0000259" key="10">
    <source>
        <dbReference type="PROSITE" id="PS50929"/>
    </source>
</evidence>
<dbReference type="SMART" id="SM00382">
    <property type="entry name" value="AAA"/>
    <property type="match status" value="1"/>
</dbReference>
<dbReference type="RefSeq" id="WP_158041519.1">
    <property type="nucleotide sequence ID" value="NZ_JACCFV010000001.1"/>
</dbReference>
<dbReference type="InterPro" id="IPR039421">
    <property type="entry name" value="Type_1_exporter"/>
</dbReference>
<feature type="region of interest" description="Disordered" evidence="7">
    <location>
        <begin position="336"/>
        <end position="361"/>
    </location>
</feature>
<dbReference type="Pfam" id="PF00005">
    <property type="entry name" value="ABC_tran"/>
    <property type="match status" value="1"/>
</dbReference>
<dbReference type="PANTHER" id="PTHR43394">
    <property type="entry name" value="ATP-DEPENDENT PERMEASE MDL1, MITOCHONDRIAL"/>
    <property type="match status" value="1"/>
</dbReference>
<evidence type="ECO:0000256" key="6">
    <source>
        <dbReference type="ARBA" id="ARBA00023136"/>
    </source>
</evidence>
<feature type="transmembrane region" description="Helical" evidence="8">
    <location>
        <begin position="259"/>
        <end position="282"/>
    </location>
</feature>
<proteinExistence type="predicted"/>
<sequence length="596" mass="62025">MSATHERLPVADGRTVWREVRRSLGGRTWMLVGLVGLVAVVLVAAGAGVVVPLALGSMVDVIAAGGDDATPILVLAAFMAGAGLLGATADGLAVVLGARMFETVLADLRERVVAGVFALPQSRVERAGQGDVVSRATDDVSQIGDAVPEVVPALTGSLFSIVVTAVGMAVVDPRYLLVLVLIVPVHVLAVRWYGRTAPPVYLAERAAFADRAAALLDALHGVETVHAFGLGGRHLRRIAAASWVVARWGVRAQIVRNTFFARLNVAEFLGMGGLLVIGFWLVTTGQGTIGGVTATMLLFLRLFGPINLLLFVLDQVQSALASLARIVGVIDAAPDTNASTSGPAESTAPVEPSPTVERAAQPSPLGFDAVRYAYVPGRYAVDGIDLHVHEGETVAVVGASGAGKSTLAALAAGVHESDEGTVVRPARGGDLVLVTQEVHVFDGTLRDNLRFGSPDASDDEIRAALARIGGTGAEEAFDDGLDARLGAAGRTPGAALAQLIALARVELADPRIVVLDEATAEAGSDDAIRLDEAARLLVRERTALVVAHRLSQAASADRVAVLEHGRIVELGSHDELLGRGGVYATLWAAWREGREH</sequence>
<feature type="domain" description="ABC transmembrane type-1" evidence="10">
    <location>
        <begin position="35"/>
        <end position="318"/>
    </location>
</feature>
<dbReference type="EMBL" id="WBJZ01000019">
    <property type="protein sequence ID" value="KAB1654282.1"/>
    <property type="molecule type" value="Genomic_DNA"/>
</dbReference>
<dbReference type="Gene3D" id="1.20.1560.10">
    <property type="entry name" value="ABC transporter type 1, transmembrane domain"/>
    <property type="match status" value="1"/>
</dbReference>
<keyword evidence="4 11" id="KW-0067">ATP-binding</keyword>
<evidence type="ECO:0000256" key="2">
    <source>
        <dbReference type="ARBA" id="ARBA00022692"/>
    </source>
</evidence>
<gene>
    <name evidence="11" type="ORF">F8O01_13685</name>
</gene>
<dbReference type="InterPro" id="IPR003593">
    <property type="entry name" value="AAA+_ATPase"/>
</dbReference>
<feature type="transmembrane region" description="Helical" evidence="8">
    <location>
        <begin position="75"/>
        <end position="101"/>
    </location>
</feature>
<dbReference type="CDD" id="cd07346">
    <property type="entry name" value="ABC_6TM_exporters"/>
    <property type="match status" value="1"/>
</dbReference>
<dbReference type="Pfam" id="PF00664">
    <property type="entry name" value="ABC_membrane"/>
    <property type="match status" value="1"/>
</dbReference>
<keyword evidence="12" id="KW-1185">Reference proteome</keyword>
<dbReference type="GO" id="GO:0005524">
    <property type="term" value="F:ATP binding"/>
    <property type="evidence" value="ECO:0007669"/>
    <property type="project" value="UniProtKB-KW"/>
</dbReference>
<keyword evidence="2 8" id="KW-0812">Transmembrane</keyword>
<reference evidence="11 12" key="1">
    <citation type="submission" date="2019-09" db="EMBL/GenBank/DDBJ databases">
        <title>Phylogeny of genus Pseudoclavibacter and closely related genus.</title>
        <authorList>
            <person name="Li Y."/>
        </authorList>
    </citation>
    <scope>NUCLEOTIDE SEQUENCE [LARGE SCALE GENOMIC DNA]</scope>
    <source>
        <strain evidence="11 12">DSM 23821</strain>
    </source>
</reference>
<dbReference type="InterPro" id="IPR011527">
    <property type="entry name" value="ABC1_TM_dom"/>
</dbReference>
<evidence type="ECO:0000256" key="5">
    <source>
        <dbReference type="ARBA" id="ARBA00022989"/>
    </source>
</evidence>
<dbReference type="AlphaFoldDB" id="A0A7J5BNW2"/>
<dbReference type="Gene3D" id="3.40.50.300">
    <property type="entry name" value="P-loop containing nucleotide triphosphate hydrolases"/>
    <property type="match status" value="1"/>
</dbReference>
<dbReference type="GO" id="GO:0015421">
    <property type="term" value="F:ABC-type oligopeptide transporter activity"/>
    <property type="evidence" value="ECO:0007669"/>
    <property type="project" value="TreeGrafter"/>
</dbReference>
<evidence type="ECO:0000313" key="12">
    <source>
        <dbReference type="Proteomes" id="UP000467240"/>
    </source>
</evidence>
<dbReference type="PROSITE" id="PS50929">
    <property type="entry name" value="ABC_TM1F"/>
    <property type="match status" value="1"/>
</dbReference>
<dbReference type="InterPro" id="IPR003439">
    <property type="entry name" value="ABC_transporter-like_ATP-bd"/>
</dbReference>
<organism evidence="11 12">
    <name type="scientific">Pseudoclavibacter chungangensis</name>
    <dbReference type="NCBI Taxonomy" id="587635"/>
    <lineage>
        <taxon>Bacteria</taxon>
        <taxon>Bacillati</taxon>
        <taxon>Actinomycetota</taxon>
        <taxon>Actinomycetes</taxon>
        <taxon>Micrococcales</taxon>
        <taxon>Microbacteriaceae</taxon>
        <taxon>Pseudoclavibacter</taxon>
    </lineage>
</organism>
<protein>
    <submittedName>
        <fullName evidence="11">ABC transporter ATP-binding protein</fullName>
    </submittedName>
</protein>
<feature type="transmembrane region" description="Helical" evidence="8">
    <location>
        <begin position="288"/>
        <end position="313"/>
    </location>
</feature>
<comment type="caution">
    <text evidence="11">The sequence shown here is derived from an EMBL/GenBank/DDBJ whole genome shotgun (WGS) entry which is preliminary data.</text>
</comment>
<evidence type="ECO:0000256" key="3">
    <source>
        <dbReference type="ARBA" id="ARBA00022741"/>
    </source>
</evidence>
<evidence type="ECO:0000259" key="9">
    <source>
        <dbReference type="PROSITE" id="PS50893"/>
    </source>
</evidence>
<dbReference type="InterPro" id="IPR036640">
    <property type="entry name" value="ABC1_TM_sf"/>
</dbReference>
<feature type="transmembrane region" description="Helical" evidence="8">
    <location>
        <begin position="28"/>
        <end position="55"/>
    </location>
</feature>